<evidence type="ECO:0000256" key="1">
    <source>
        <dbReference type="SAM" id="MobiDB-lite"/>
    </source>
</evidence>
<feature type="transmembrane region" description="Helical" evidence="2">
    <location>
        <begin position="131"/>
        <end position="148"/>
    </location>
</feature>
<evidence type="ECO:0000313" key="4">
    <source>
        <dbReference type="Proteomes" id="UP000245391"/>
    </source>
</evidence>
<feature type="transmembrane region" description="Helical" evidence="2">
    <location>
        <begin position="21"/>
        <end position="47"/>
    </location>
</feature>
<feature type="transmembrane region" description="Helical" evidence="2">
    <location>
        <begin position="53"/>
        <end position="71"/>
    </location>
</feature>
<dbReference type="Proteomes" id="UP000245391">
    <property type="component" value="Unassembled WGS sequence"/>
</dbReference>
<evidence type="ECO:0000256" key="2">
    <source>
        <dbReference type="SAM" id="Phobius"/>
    </source>
</evidence>
<feature type="region of interest" description="Disordered" evidence="1">
    <location>
        <begin position="465"/>
        <end position="485"/>
    </location>
</feature>
<feature type="compositionally biased region" description="Basic and acidic residues" evidence="1">
    <location>
        <begin position="469"/>
        <end position="485"/>
    </location>
</feature>
<protein>
    <recommendedName>
        <fullName evidence="5">DUF4175 domain-containing protein</fullName>
    </recommendedName>
</protein>
<dbReference type="AlphaFoldDB" id="A0A317EWH0"/>
<reference evidence="4" key="1">
    <citation type="submission" date="2018-05" db="EMBL/GenBank/DDBJ databases">
        <title>Pedobacter paludis sp. nov., isolated from wetland soil.</title>
        <authorList>
            <person name="Zhang Y."/>
        </authorList>
    </citation>
    <scope>NUCLEOTIDE SEQUENCE [LARGE SCALE GENOMIC DNA]</scope>
    <source>
        <strain evidence="4">R-8</strain>
    </source>
</reference>
<keyword evidence="4" id="KW-1185">Reference proteome</keyword>
<accession>A0A317EWH0</accession>
<evidence type="ECO:0000313" key="3">
    <source>
        <dbReference type="EMBL" id="PWS30207.1"/>
    </source>
</evidence>
<keyword evidence="2" id="KW-0812">Transmembrane</keyword>
<proteinExistence type="predicted"/>
<sequence>MLKAEGKNWIDSFRRKWIALYFVQITVLSLALAFILIILIAVCFFYSFKIWHLFTAFALIFNGFIIFKPVWKISRRDATKYLNSKFLQLEESAELFLKPTTERSLLEQLQVEKISNNLPIPKSLNEASKKLWLCLAFLIVTLTGVYLMEKYYWYEKVTEEYLPLSNQKTRDKEIILPEIESFQLRIIPPNYTRKSQRTQKQFSVKVETGAQIAWNIETNISVKKLSIIFNDKEIARLSSSDHIHWSFNKIITKSGFYQIELDGKKSELYQIEVIPDLPVSIKIIQPKPHTTIDIGQVAKVNLNVSLSDDYGINEAYISATMASGKGEGVSFTEKKLVFDTDVSNKKEVKLNKLIDLKSLGMKPGDELYFFIKALDNHGQSSRSDVYFVSIVDTTELMSMAGMTNGVNLVPEYFRSQRQIIMDTEKLLKEQGTISADEFKNKSNTLGIDQKLLRLRYGKFLGEESETEIGGDHDHEDGDNHDKPKAEEKFGDAQAIADKYSHKHDVAEDATFFEPEMKAQLKAVLTEMWTSELRLRTYKPQEALPFEYKALRLLKDLQQKSRAYVAKATVKTSKLKLEKRLSGELDKIAEPVQKATFEQQDHSMDDLKVLLSVLENRKAGKPFTLGERQLLKDGEKQLITVASSQPISYLSALKSLRKISSSTVVNLQDVDVVQKAIQKLLGVEVVKPQSEISGPEVNLYRSYFNHLKNAGR</sequence>
<gene>
    <name evidence="3" type="ORF">DF947_19810</name>
</gene>
<organism evidence="3 4">
    <name type="scientific">Pedobacter paludis</name>
    <dbReference type="NCBI Taxonomy" id="2203212"/>
    <lineage>
        <taxon>Bacteria</taxon>
        <taxon>Pseudomonadati</taxon>
        <taxon>Bacteroidota</taxon>
        <taxon>Sphingobacteriia</taxon>
        <taxon>Sphingobacteriales</taxon>
        <taxon>Sphingobacteriaceae</taxon>
        <taxon>Pedobacter</taxon>
    </lineage>
</organism>
<dbReference type="RefSeq" id="WP_109932208.1">
    <property type="nucleotide sequence ID" value="NZ_QGNY01000008.1"/>
</dbReference>
<dbReference type="EMBL" id="QGNY01000008">
    <property type="protein sequence ID" value="PWS30207.1"/>
    <property type="molecule type" value="Genomic_DNA"/>
</dbReference>
<keyword evidence="2" id="KW-1133">Transmembrane helix</keyword>
<evidence type="ECO:0008006" key="5">
    <source>
        <dbReference type="Google" id="ProtNLM"/>
    </source>
</evidence>
<keyword evidence="2" id="KW-0472">Membrane</keyword>
<comment type="caution">
    <text evidence="3">The sequence shown here is derived from an EMBL/GenBank/DDBJ whole genome shotgun (WGS) entry which is preliminary data.</text>
</comment>
<dbReference type="OrthoDB" id="780137at2"/>
<name>A0A317EWH0_9SPHI</name>